<dbReference type="eggNOG" id="KOG0714">
    <property type="taxonomic scope" value="Eukaryota"/>
</dbReference>
<feature type="domain" description="J" evidence="3">
    <location>
        <begin position="4"/>
        <end position="68"/>
    </location>
</feature>
<dbReference type="HOGENOM" id="CLU_017633_0_0_1"/>
<dbReference type="GO" id="GO:0051087">
    <property type="term" value="F:protein-folding chaperone binding"/>
    <property type="evidence" value="ECO:0000318"/>
    <property type="project" value="GO_Central"/>
</dbReference>
<dbReference type="FunFam" id="2.60.260.20:FF:000037">
    <property type="entry name" value="DnaJ heat shock protein"/>
    <property type="match status" value="1"/>
</dbReference>
<dbReference type="EMBL" id="AMQM01003683">
    <property type="status" value="NOT_ANNOTATED_CDS"/>
    <property type="molecule type" value="Genomic_DNA"/>
</dbReference>
<dbReference type="STRING" id="6412.T1EM09"/>
<evidence type="ECO:0000256" key="2">
    <source>
        <dbReference type="SAM" id="MobiDB-lite"/>
    </source>
</evidence>
<proteinExistence type="predicted"/>
<dbReference type="GeneID" id="20197609"/>
<dbReference type="Gene3D" id="2.60.260.20">
    <property type="entry name" value="Urease metallochaperone UreE, N-terminal domain"/>
    <property type="match status" value="2"/>
</dbReference>
<dbReference type="InterPro" id="IPR001623">
    <property type="entry name" value="DnaJ_domain"/>
</dbReference>
<evidence type="ECO:0000256" key="1">
    <source>
        <dbReference type="ARBA" id="ARBA00023186"/>
    </source>
</evidence>
<reference evidence="4 6" key="2">
    <citation type="journal article" date="2013" name="Nature">
        <title>Insights into bilaterian evolution from three spiralian genomes.</title>
        <authorList>
            <person name="Simakov O."/>
            <person name="Marletaz F."/>
            <person name="Cho S.J."/>
            <person name="Edsinger-Gonzales E."/>
            <person name="Havlak P."/>
            <person name="Hellsten U."/>
            <person name="Kuo D.H."/>
            <person name="Larsson T."/>
            <person name="Lv J."/>
            <person name="Arendt D."/>
            <person name="Savage R."/>
            <person name="Osoegawa K."/>
            <person name="de Jong P."/>
            <person name="Grimwood J."/>
            <person name="Chapman J.A."/>
            <person name="Shapiro H."/>
            <person name="Aerts A."/>
            <person name="Otillar R.P."/>
            <person name="Terry A.Y."/>
            <person name="Boore J.L."/>
            <person name="Grigoriev I.V."/>
            <person name="Lindberg D.R."/>
            <person name="Seaver E.C."/>
            <person name="Weisblat D.A."/>
            <person name="Putnam N.H."/>
            <person name="Rokhsar D.S."/>
        </authorList>
    </citation>
    <scope>NUCLEOTIDE SEQUENCE</scope>
</reference>
<dbReference type="CDD" id="cd10747">
    <property type="entry name" value="DnaJ_C"/>
    <property type="match status" value="1"/>
</dbReference>
<dbReference type="PANTHER" id="PTHR24078">
    <property type="entry name" value="DNAJ HOMOLOG SUBFAMILY C MEMBER"/>
    <property type="match status" value="1"/>
</dbReference>
<evidence type="ECO:0000313" key="6">
    <source>
        <dbReference type="Proteomes" id="UP000015101"/>
    </source>
</evidence>
<dbReference type="OMA" id="EHECTEH"/>
<dbReference type="FunFam" id="1.10.287.110:FF:000175">
    <property type="entry name" value="GM22099"/>
    <property type="match status" value="1"/>
</dbReference>
<dbReference type="GO" id="GO:0006457">
    <property type="term" value="P:protein folding"/>
    <property type="evidence" value="ECO:0007669"/>
    <property type="project" value="InterPro"/>
</dbReference>
<evidence type="ECO:0000259" key="3">
    <source>
        <dbReference type="PROSITE" id="PS50076"/>
    </source>
</evidence>
<dbReference type="GO" id="GO:0051082">
    <property type="term" value="F:unfolded protein binding"/>
    <property type="evidence" value="ECO:0000318"/>
    <property type="project" value="GO_Central"/>
</dbReference>
<accession>T1EM09</accession>
<dbReference type="PRINTS" id="PR00625">
    <property type="entry name" value="JDOMAIN"/>
</dbReference>
<dbReference type="EMBL" id="KB096275">
    <property type="protein sequence ID" value="ESO06771.1"/>
    <property type="molecule type" value="Genomic_DNA"/>
</dbReference>
<dbReference type="PROSITE" id="PS50076">
    <property type="entry name" value="DNAJ_2"/>
    <property type="match status" value="1"/>
</dbReference>
<dbReference type="CTD" id="20197609"/>
<dbReference type="SMART" id="SM00271">
    <property type="entry name" value="DnaJ"/>
    <property type="match status" value="1"/>
</dbReference>
<dbReference type="PROSITE" id="PS00636">
    <property type="entry name" value="DNAJ_1"/>
    <property type="match status" value="1"/>
</dbReference>
<dbReference type="InterPro" id="IPR008971">
    <property type="entry name" value="HSP40/DnaJ_pept-bd"/>
</dbReference>
<dbReference type="EnsemblMetazoa" id="HelroT156778">
    <property type="protein sequence ID" value="HelroP156778"/>
    <property type="gene ID" value="HelroG156778"/>
</dbReference>
<dbReference type="RefSeq" id="XP_009014867.1">
    <property type="nucleotide sequence ID" value="XM_009016619.1"/>
</dbReference>
<sequence>MGKDYYQILGIARNATSDDIKRSYRRMALRYHPDKNKSADAEARFKDVSEAYEVLNDSNKRTLYDRYGEEGPRNGGESTSSSSTSTQNQWFSSTSRNPFETFRTFFCRGFNFNNFDSKFFLDNDDWIEFGGSSHQRNKTKVQDEPITYNLPISLEDVLTGKLKKMKITRRVINEETGAISMQDKLLYVNVKKGCLAGTKMTFPQEGDRLNSSRLPADIVFIVEDKPHSTFTREGNNLKYKAPITLREALCGSTLFIPTLGSLTKITLETDGVIGPTSTRLIKGLGLPLPHQPNDRGDLIIEFDIKFPTTLSQDTREILTDCLIDC</sequence>
<dbReference type="AlphaFoldDB" id="T1EM09"/>
<reference evidence="5" key="3">
    <citation type="submission" date="2015-06" db="UniProtKB">
        <authorList>
            <consortium name="EnsemblMetazoa"/>
        </authorList>
    </citation>
    <scope>IDENTIFICATION</scope>
</reference>
<dbReference type="SUPFAM" id="SSF49493">
    <property type="entry name" value="HSP40/DnaJ peptide-binding domain"/>
    <property type="match status" value="2"/>
</dbReference>
<dbReference type="PANTHER" id="PTHR24078:SF553">
    <property type="entry name" value="DNAJ HOMOLOG SUBFAMILY B MEMBER 5"/>
    <property type="match status" value="1"/>
</dbReference>
<dbReference type="GO" id="GO:0005829">
    <property type="term" value="C:cytosol"/>
    <property type="evidence" value="ECO:0000318"/>
    <property type="project" value="GO_Central"/>
</dbReference>
<evidence type="ECO:0000313" key="4">
    <source>
        <dbReference type="EMBL" id="ESO06771.1"/>
    </source>
</evidence>
<protein>
    <recommendedName>
        <fullName evidence="3">J domain-containing protein</fullName>
    </recommendedName>
</protein>
<dbReference type="InterPro" id="IPR018253">
    <property type="entry name" value="DnaJ_domain_CS"/>
</dbReference>
<dbReference type="InParanoid" id="T1EM09"/>
<dbReference type="InterPro" id="IPR036869">
    <property type="entry name" value="J_dom_sf"/>
</dbReference>
<dbReference type="Pfam" id="PF01556">
    <property type="entry name" value="DnaJ_C"/>
    <property type="match status" value="1"/>
</dbReference>
<feature type="region of interest" description="Disordered" evidence="2">
    <location>
        <begin position="63"/>
        <end position="93"/>
    </location>
</feature>
<reference evidence="6" key="1">
    <citation type="submission" date="2012-12" db="EMBL/GenBank/DDBJ databases">
        <authorList>
            <person name="Hellsten U."/>
            <person name="Grimwood J."/>
            <person name="Chapman J.A."/>
            <person name="Shapiro H."/>
            <person name="Aerts A."/>
            <person name="Otillar R.P."/>
            <person name="Terry A.Y."/>
            <person name="Boore J.L."/>
            <person name="Simakov O."/>
            <person name="Marletaz F."/>
            <person name="Cho S.-J."/>
            <person name="Edsinger-Gonzales E."/>
            <person name="Havlak P."/>
            <person name="Kuo D.-H."/>
            <person name="Larsson T."/>
            <person name="Lv J."/>
            <person name="Arendt D."/>
            <person name="Savage R."/>
            <person name="Osoegawa K."/>
            <person name="de Jong P."/>
            <person name="Lindberg D.R."/>
            <person name="Seaver E.C."/>
            <person name="Weisblat D.A."/>
            <person name="Putnam N.H."/>
            <person name="Grigoriev I.V."/>
            <person name="Rokhsar D.S."/>
        </authorList>
    </citation>
    <scope>NUCLEOTIDE SEQUENCE</scope>
</reference>
<name>T1EM09_HELRO</name>
<feature type="compositionally biased region" description="Basic and acidic residues" evidence="2">
    <location>
        <begin position="63"/>
        <end position="72"/>
    </location>
</feature>
<dbReference type="InterPro" id="IPR051339">
    <property type="entry name" value="DnaJ_subfamily_B"/>
</dbReference>
<gene>
    <name evidence="5" type="primary">20197609</name>
    <name evidence="4" type="ORF">HELRODRAFT_156778</name>
</gene>
<dbReference type="InterPro" id="IPR002939">
    <property type="entry name" value="DnaJ_C"/>
</dbReference>
<dbReference type="SUPFAM" id="SSF46565">
    <property type="entry name" value="Chaperone J-domain"/>
    <property type="match status" value="1"/>
</dbReference>
<organism evidence="5 6">
    <name type="scientific">Helobdella robusta</name>
    <name type="common">Californian leech</name>
    <dbReference type="NCBI Taxonomy" id="6412"/>
    <lineage>
        <taxon>Eukaryota</taxon>
        <taxon>Metazoa</taxon>
        <taxon>Spiralia</taxon>
        <taxon>Lophotrochozoa</taxon>
        <taxon>Annelida</taxon>
        <taxon>Clitellata</taxon>
        <taxon>Hirudinea</taxon>
        <taxon>Rhynchobdellida</taxon>
        <taxon>Glossiphoniidae</taxon>
        <taxon>Helobdella</taxon>
    </lineage>
</organism>
<evidence type="ECO:0000313" key="5">
    <source>
        <dbReference type="EnsemblMetazoa" id="HelroP156778"/>
    </source>
</evidence>
<dbReference type="KEGG" id="hro:HELRODRAFT_156778"/>
<feature type="compositionally biased region" description="Low complexity" evidence="2">
    <location>
        <begin position="78"/>
        <end position="93"/>
    </location>
</feature>
<keyword evidence="1" id="KW-0143">Chaperone</keyword>
<dbReference type="Gene3D" id="1.10.287.110">
    <property type="entry name" value="DnaJ domain"/>
    <property type="match status" value="1"/>
</dbReference>
<dbReference type="CDD" id="cd06257">
    <property type="entry name" value="DnaJ"/>
    <property type="match status" value="1"/>
</dbReference>
<dbReference type="FunFam" id="2.60.260.20:FF:000002">
    <property type="entry name" value="Dnaj homolog subfamily b member"/>
    <property type="match status" value="1"/>
</dbReference>
<dbReference type="Pfam" id="PF00226">
    <property type="entry name" value="DnaJ"/>
    <property type="match status" value="1"/>
</dbReference>
<dbReference type="Proteomes" id="UP000015101">
    <property type="component" value="Unassembled WGS sequence"/>
</dbReference>
<dbReference type="OrthoDB" id="550424at2759"/>
<keyword evidence="6" id="KW-1185">Reference proteome</keyword>